<dbReference type="GO" id="GO:0070847">
    <property type="term" value="C:core mediator complex"/>
    <property type="evidence" value="ECO:0007669"/>
    <property type="project" value="TreeGrafter"/>
</dbReference>
<organism evidence="13 14">
    <name type="scientific">Neocucurbitaria cava</name>
    <dbReference type="NCBI Taxonomy" id="798079"/>
    <lineage>
        <taxon>Eukaryota</taxon>
        <taxon>Fungi</taxon>
        <taxon>Dikarya</taxon>
        <taxon>Ascomycota</taxon>
        <taxon>Pezizomycotina</taxon>
        <taxon>Dothideomycetes</taxon>
        <taxon>Pleosporomycetidae</taxon>
        <taxon>Pleosporales</taxon>
        <taxon>Pleosporineae</taxon>
        <taxon>Cucurbitariaceae</taxon>
        <taxon>Neocucurbitaria</taxon>
    </lineage>
</organism>
<comment type="subcellular location">
    <subcellularLocation>
        <location evidence="1 10">Nucleus</location>
    </subcellularLocation>
</comment>
<dbReference type="Gene3D" id="6.10.140.200">
    <property type="match status" value="1"/>
</dbReference>
<dbReference type="EMBL" id="JAPEUY010000001">
    <property type="protein sequence ID" value="KAJ4378039.1"/>
    <property type="molecule type" value="Genomic_DNA"/>
</dbReference>
<evidence type="ECO:0000256" key="8">
    <source>
        <dbReference type="ARBA" id="ARBA00023242"/>
    </source>
</evidence>
<evidence type="ECO:0000256" key="6">
    <source>
        <dbReference type="ARBA" id="ARBA00023159"/>
    </source>
</evidence>
<dbReference type="AlphaFoldDB" id="A0A9W9CSJ3"/>
<accession>A0A9W9CSJ3</accession>
<evidence type="ECO:0000256" key="2">
    <source>
        <dbReference type="ARBA" id="ARBA00009994"/>
    </source>
</evidence>
<keyword evidence="14" id="KW-1185">Reference proteome</keyword>
<evidence type="ECO:0000256" key="3">
    <source>
        <dbReference type="ARBA" id="ARBA00011837"/>
    </source>
</evidence>
<dbReference type="PANTHER" id="PTHR21428">
    <property type="entry name" value="MEDIATOR OF RNA POLYMERASE II TRANSCRIPTION SUBUNIT 7"/>
    <property type="match status" value="1"/>
</dbReference>
<evidence type="ECO:0000256" key="12">
    <source>
        <dbReference type="SAM" id="MobiDB-lite"/>
    </source>
</evidence>
<feature type="compositionally biased region" description="Basic and acidic residues" evidence="12">
    <location>
        <begin position="28"/>
        <end position="41"/>
    </location>
</feature>
<dbReference type="SUPFAM" id="SSF140718">
    <property type="entry name" value="Mediator hinge subcomplex-like"/>
    <property type="match status" value="1"/>
</dbReference>
<gene>
    <name evidence="13" type="primary">MED7</name>
    <name evidence="13" type="ORF">N0V83_000869</name>
</gene>
<dbReference type="Proteomes" id="UP001140560">
    <property type="component" value="Unassembled WGS sequence"/>
</dbReference>
<evidence type="ECO:0000256" key="9">
    <source>
        <dbReference type="ARBA" id="ARBA00025687"/>
    </source>
</evidence>
<dbReference type="OrthoDB" id="10253553at2759"/>
<dbReference type="InterPro" id="IPR044888">
    <property type="entry name" value="Mediatior_Med7_sf"/>
</dbReference>
<reference evidence="13" key="1">
    <citation type="submission" date="2022-10" db="EMBL/GenBank/DDBJ databases">
        <title>Tapping the CABI collections for fungal endophytes: first genome assemblies for Collariella, Neodidymelliopsis, Ascochyta clinopodiicola, Didymella pomorum, Didymosphaeria variabile, Neocosmospora piperis and Neocucurbitaria cava.</title>
        <authorList>
            <person name="Hill R."/>
        </authorList>
    </citation>
    <scope>NUCLEOTIDE SEQUENCE</scope>
    <source>
        <strain evidence="13">IMI 356814</strain>
    </source>
</reference>
<dbReference type="GO" id="GO:0006357">
    <property type="term" value="P:regulation of transcription by RNA polymerase II"/>
    <property type="evidence" value="ECO:0007669"/>
    <property type="project" value="InterPro"/>
</dbReference>
<keyword evidence="6 10" id="KW-0010">Activator</keyword>
<dbReference type="GO" id="GO:0003712">
    <property type="term" value="F:transcription coregulator activity"/>
    <property type="evidence" value="ECO:0007669"/>
    <property type="project" value="InterPro"/>
</dbReference>
<evidence type="ECO:0000256" key="10">
    <source>
        <dbReference type="RuleBase" id="RU364060"/>
    </source>
</evidence>
<sequence length="278" mass="31962">MAEAQQQQQDEDLVLSFFPDPPPFFRHFTSENQERLKKIEQETATDEDDKSNSNHGSKLSAEHILALPTELRYLIPPEPPVDNEEFKVFGEAAKATGSDVFTKNMEFISHAIKEEGVLPEWTYEQLFPTTTSDPNISSTPATLDRQSYLFRFLRSILLSYISLLGIVATDPLSSAKDDQIANILTMVTNIHALINEYRPHQARETLIVKMEEQLERKRKEVEGVKRMRERVREVLHGFEEDIPGKKDEVMVGNALEREDDNNKMGQRDMWQTLDELLA</sequence>
<evidence type="ECO:0000256" key="1">
    <source>
        <dbReference type="ARBA" id="ARBA00004123"/>
    </source>
</evidence>
<proteinExistence type="inferred from homology"/>
<protein>
    <recommendedName>
        <fullName evidence="4 10">Mediator of RNA polymerase II transcription subunit 7</fullName>
    </recommendedName>
</protein>
<feature type="coiled-coil region" evidence="11">
    <location>
        <begin position="200"/>
        <end position="234"/>
    </location>
</feature>
<keyword evidence="8 10" id="KW-0539">Nucleus</keyword>
<evidence type="ECO:0000313" key="13">
    <source>
        <dbReference type="EMBL" id="KAJ4378039.1"/>
    </source>
</evidence>
<evidence type="ECO:0000256" key="11">
    <source>
        <dbReference type="SAM" id="Coils"/>
    </source>
</evidence>
<evidence type="ECO:0000256" key="5">
    <source>
        <dbReference type="ARBA" id="ARBA00023015"/>
    </source>
</evidence>
<dbReference type="GO" id="GO:0016592">
    <property type="term" value="C:mediator complex"/>
    <property type="evidence" value="ECO:0007669"/>
    <property type="project" value="InterPro"/>
</dbReference>
<comment type="similarity">
    <text evidence="2 10">Belongs to the Mediator complex subunit 7 family.</text>
</comment>
<comment type="subunit">
    <text evidence="3 10">Component of the Mediator complex.</text>
</comment>
<feature type="region of interest" description="Disordered" evidence="12">
    <location>
        <begin position="1"/>
        <end position="59"/>
    </location>
</feature>
<dbReference type="PANTHER" id="PTHR21428:SF11">
    <property type="entry name" value="MEDIATOR OF RNA POLYMERASE II TRANSCRIPTION SUBUNIT 7"/>
    <property type="match status" value="1"/>
</dbReference>
<name>A0A9W9CSJ3_9PLEO</name>
<evidence type="ECO:0000313" key="14">
    <source>
        <dbReference type="Proteomes" id="UP001140560"/>
    </source>
</evidence>
<dbReference type="InterPro" id="IPR009244">
    <property type="entry name" value="Mediatior_Med7"/>
</dbReference>
<comment type="function">
    <text evidence="9">Component of the Mediator complex, a coactivator involved in the regulated transcription of nearly all RNA polymerase II-dependent genes. Mediator functions as a bridge to convey information from gene-specific regulatory proteins to the basal RNA polymerase II transcription machinery. Mediator is recruited to promoters by direct interactions with regulatory proteins and serves as a scaffold for the assembly of a functional preinitiation complex with RNA polymerase II and the general transcription factors.</text>
</comment>
<comment type="caution">
    <text evidence="13">The sequence shown here is derived from an EMBL/GenBank/DDBJ whole genome shotgun (WGS) entry which is preliminary data.</text>
</comment>
<dbReference type="Gene3D" id="6.10.140.1520">
    <property type="match status" value="1"/>
</dbReference>
<dbReference type="Pfam" id="PF05983">
    <property type="entry name" value="Med7"/>
    <property type="match status" value="1"/>
</dbReference>
<evidence type="ECO:0000256" key="7">
    <source>
        <dbReference type="ARBA" id="ARBA00023163"/>
    </source>
</evidence>
<keyword evidence="11" id="KW-0175">Coiled coil</keyword>
<keyword evidence="7 10" id="KW-0804">Transcription</keyword>
<dbReference type="InterPro" id="IPR037212">
    <property type="entry name" value="Med7/Med21-like"/>
</dbReference>
<evidence type="ECO:0000256" key="4">
    <source>
        <dbReference type="ARBA" id="ARBA00020631"/>
    </source>
</evidence>
<keyword evidence="5 10" id="KW-0805">Transcription regulation</keyword>